<comment type="caution">
    <text evidence="5">The sequence shown here is derived from an EMBL/GenBank/DDBJ whole genome shotgun (WGS) entry which is preliminary data.</text>
</comment>
<reference evidence="5 6" key="1">
    <citation type="submission" date="2021-12" db="EMBL/GenBank/DDBJ databases">
        <title>Antimicrobial susceptibility of Lactobacillus delbrueckii subsp. lactis obtained from milk products and other habitats.</title>
        <authorList>
            <person name="Shani N."/>
        </authorList>
    </citation>
    <scope>NUCLEOTIDE SEQUENCE [LARGE SCALE GENOMIC DNA]</scope>
    <source>
        <strain evidence="5 6">FAM 21755</strain>
    </source>
</reference>
<feature type="region of interest" description="Disordered" evidence="2">
    <location>
        <begin position="545"/>
        <end position="565"/>
    </location>
</feature>
<dbReference type="Proteomes" id="UP001200334">
    <property type="component" value="Unassembled WGS sequence"/>
</dbReference>
<dbReference type="AlphaFoldDB" id="A0ABD4SK73"/>
<dbReference type="NCBIfam" id="TIGR01168">
    <property type="entry name" value="YSIRK_signal"/>
    <property type="match status" value="1"/>
</dbReference>
<feature type="region of interest" description="Disordered" evidence="2">
    <location>
        <begin position="690"/>
        <end position="723"/>
    </location>
</feature>
<dbReference type="InterPro" id="IPR005877">
    <property type="entry name" value="YSIRK_signal_dom"/>
</dbReference>
<evidence type="ECO:0000256" key="2">
    <source>
        <dbReference type="SAM" id="MobiDB-lite"/>
    </source>
</evidence>
<gene>
    <name evidence="5" type="ORF">LOB85_09795</name>
</gene>
<evidence type="ECO:0000256" key="1">
    <source>
        <dbReference type="ARBA" id="ARBA00022729"/>
    </source>
</evidence>
<dbReference type="InterPro" id="IPR041558">
    <property type="entry name" value="MucBP_2"/>
</dbReference>
<feature type="domain" description="YSIRK Gram-positive signal peptide" evidence="3">
    <location>
        <begin position="19"/>
        <end position="38"/>
    </location>
</feature>
<name>A0ABD4SK73_LACDL</name>
<proteinExistence type="predicted"/>
<protein>
    <submittedName>
        <fullName evidence="5">YSIRK-type signal peptide-containing protein</fullName>
    </submittedName>
</protein>
<dbReference type="Pfam" id="PF17965">
    <property type="entry name" value="MucBP_2"/>
    <property type="match status" value="1"/>
</dbReference>
<feature type="non-terminal residue" evidence="5">
    <location>
        <position position="730"/>
    </location>
</feature>
<organism evidence="5 6">
    <name type="scientific">Lactobacillus delbrueckii subsp. lactis</name>
    <dbReference type="NCBI Taxonomy" id="29397"/>
    <lineage>
        <taxon>Bacteria</taxon>
        <taxon>Bacillati</taxon>
        <taxon>Bacillota</taxon>
        <taxon>Bacilli</taxon>
        <taxon>Lactobacillales</taxon>
        <taxon>Lactobacillaceae</taxon>
        <taxon>Lactobacillus</taxon>
    </lineage>
</organism>
<feature type="compositionally biased region" description="Low complexity" evidence="2">
    <location>
        <begin position="119"/>
        <end position="195"/>
    </location>
</feature>
<feature type="domain" description="Mucin binding" evidence="4">
    <location>
        <begin position="610"/>
        <end position="684"/>
    </location>
</feature>
<keyword evidence="1" id="KW-0732">Signal</keyword>
<feature type="compositionally biased region" description="Low complexity" evidence="2">
    <location>
        <begin position="75"/>
        <end position="91"/>
    </location>
</feature>
<dbReference type="EMBL" id="JAJNUY010000072">
    <property type="protein sequence ID" value="MCD5564355.1"/>
    <property type="molecule type" value="Genomic_DNA"/>
</dbReference>
<evidence type="ECO:0000313" key="5">
    <source>
        <dbReference type="EMBL" id="MCD5564355.1"/>
    </source>
</evidence>
<dbReference type="Pfam" id="PF04650">
    <property type="entry name" value="YSIRK_signal"/>
    <property type="match status" value="1"/>
</dbReference>
<evidence type="ECO:0000313" key="6">
    <source>
        <dbReference type="Proteomes" id="UP001200334"/>
    </source>
</evidence>
<evidence type="ECO:0000259" key="4">
    <source>
        <dbReference type="Pfam" id="PF17965"/>
    </source>
</evidence>
<dbReference type="RefSeq" id="WP_231524832.1">
    <property type="nucleotide sequence ID" value="NZ_JAJNUY010000072.1"/>
</dbReference>
<accession>A0ABD4SK73</accession>
<feature type="region of interest" description="Disordered" evidence="2">
    <location>
        <begin position="66"/>
        <end position="225"/>
    </location>
</feature>
<evidence type="ECO:0000259" key="3">
    <source>
        <dbReference type="Pfam" id="PF04650"/>
    </source>
</evidence>
<dbReference type="Gene3D" id="3.10.20.470">
    <property type="match status" value="1"/>
</dbReference>
<sequence>MMLRKKSKMFVDSADQTPHYSLRKLSVGVASVLLSTTLWMGANGSVAHADTINDTTVAGKVEDKLDPSETHKDQTQAQTAESTSQASVASAEKQDGEAQAAVADVNQAENKQAQEGDSANAEAQTTTANDAQADVAKQEPAAQSQQTAPQAQVSAPASAEEQASTAEQTAGQASAAATEGQTNSSANAGAAIDATTKAKKDSANPEANSSDAATEGAKNESTTLDVSQTFKTSTVATVTKKMVMSSLADSISENKTKLAKANADTTAVPGFSVTDPEYPSEMYRDPNPEHYSFLWVGQTGNGYQTVISTNRNGNGQIHVFELDRRNTVLNSFDLDKNQNRTSEWTGVTYFNDEYAGLVRGGLQKLVLKYEVSGGKSDHPYNAISFIVPRLNTQVTSYQDEDGNDIIDNNGEKIESVVQRGLDGQKYTTTDTKVIDGYYAIAPSNAQGTMSPYGKIGSKYEKNWHDGYIAEFTQINNAGDMSVQMYREDRQGNRTPVNLPIIIKPGDSDIYSGVGNIYLRSIYVPQTTDIRYVYKKLGNTVLVDEDNNPFKGNTPTQYPNDPNDPTKAGKVVIPQYEGYTPKINGVPVGPDGFIPTDPGEDTIVVYTADAQKAKVAYIDDKTGKTLKTDSLTGVTNAKSGYTTADSIKTYQALGYKLVSDDTKGAEIVFDNDDGKDQAYAVHFIHDTITVDPENPGKPGEPINSGKGSAVYPDGTDKAGLTDTVDRTISYK</sequence>
<feature type="compositionally biased region" description="Polar residues" evidence="2">
    <location>
        <begin position="549"/>
        <end position="559"/>
    </location>
</feature>
<feature type="compositionally biased region" description="Polar residues" evidence="2">
    <location>
        <begin position="107"/>
        <end position="117"/>
    </location>
</feature>